<reference evidence="3 4" key="1">
    <citation type="journal article" date="2019" name="G3 (Bethesda)">
        <title>Sequencing of a Wild Apple (Malus baccata) Genome Unravels the Differences Between Cultivated and Wild Apple Species Regarding Disease Resistance and Cold Tolerance.</title>
        <authorList>
            <person name="Chen X."/>
        </authorList>
    </citation>
    <scope>NUCLEOTIDE SEQUENCE [LARGE SCALE GENOMIC DNA]</scope>
    <source>
        <strain evidence="4">cv. Shandingzi</strain>
        <tissue evidence="3">Leaves</tissue>
    </source>
</reference>
<evidence type="ECO:0008006" key="5">
    <source>
        <dbReference type="Google" id="ProtNLM"/>
    </source>
</evidence>
<dbReference type="SMART" id="SM00320">
    <property type="entry name" value="WD40"/>
    <property type="match status" value="3"/>
</dbReference>
<dbReference type="InterPro" id="IPR001680">
    <property type="entry name" value="WD40_rpt"/>
</dbReference>
<evidence type="ECO:0000313" key="3">
    <source>
        <dbReference type="EMBL" id="TQD83690.1"/>
    </source>
</evidence>
<dbReference type="InterPro" id="IPR036322">
    <property type="entry name" value="WD40_repeat_dom_sf"/>
</dbReference>
<name>A0A540LB58_MALBA</name>
<feature type="compositionally biased region" description="Low complexity" evidence="2">
    <location>
        <begin position="314"/>
        <end position="347"/>
    </location>
</feature>
<feature type="region of interest" description="Disordered" evidence="2">
    <location>
        <begin position="651"/>
        <end position="677"/>
    </location>
</feature>
<dbReference type="InterPro" id="IPR015943">
    <property type="entry name" value="WD40/YVTN_repeat-like_dom_sf"/>
</dbReference>
<dbReference type="AlphaFoldDB" id="A0A540LB58"/>
<dbReference type="EMBL" id="VIEB01000669">
    <property type="protein sequence ID" value="TQD83690.1"/>
    <property type="molecule type" value="Genomic_DNA"/>
</dbReference>
<organism evidence="3 4">
    <name type="scientific">Malus baccata</name>
    <name type="common">Siberian crab apple</name>
    <name type="synonym">Pyrus baccata</name>
    <dbReference type="NCBI Taxonomy" id="106549"/>
    <lineage>
        <taxon>Eukaryota</taxon>
        <taxon>Viridiplantae</taxon>
        <taxon>Streptophyta</taxon>
        <taxon>Embryophyta</taxon>
        <taxon>Tracheophyta</taxon>
        <taxon>Spermatophyta</taxon>
        <taxon>Magnoliopsida</taxon>
        <taxon>eudicotyledons</taxon>
        <taxon>Gunneridae</taxon>
        <taxon>Pentapetalae</taxon>
        <taxon>rosids</taxon>
        <taxon>fabids</taxon>
        <taxon>Rosales</taxon>
        <taxon>Rosaceae</taxon>
        <taxon>Amygdaloideae</taxon>
        <taxon>Maleae</taxon>
        <taxon>Malus</taxon>
    </lineage>
</organism>
<protein>
    <recommendedName>
        <fullName evidence="5">LisH domain-containing protein</fullName>
    </recommendedName>
</protein>
<keyword evidence="4" id="KW-1185">Reference proteome</keyword>
<evidence type="ECO:0000256" key="1">
    <source>
        <dbReference type="PROSITE-ProRule" id="PRU00221"/>
    </source>
</evidence>
<dbReference type="SUPFAM" id="SSF50978">
    <property type="entry name" value="WD40 repeat-like"/>
    <property type="match status" value="1"/>
</dbReference>
<dbReference type="Proteomes" id="UP000315295">
    <property type="component" value="Unassembled WGS sequence"/>
</dbReference>
<feature type="compositionally biased region" description="Low complexity" evidence="2">
    <location>
        <begin position="395"/>
        <end position="415"/>
    </location>
</feature>
<dbReference type="PANTHER" id="PTHR45093">
    <property type="entry name" value="TRANSCRIPTION ACTIVATOR MSS11"/>
    <property type="match status" value="1"/>
</dbReference>
<gene>
    <name evidence="3" type="ORF">C1H46_030765</name>
</gene>
<dbReference type="GO" id="GO:0005634">
    <property type="term" value="C:nucleus"/>
    <property type="evidence" value="ECO:0007669"/>
    <property type="project" value="TreeGrafter"/>
</dbReference>
<feature type="repeat" description="WD" evidence="1">
    <location>
        <begin position="566"/>
        <end position="598"/>
    </location>
</feature>
<dbReference type="STRING" id="106549.A0A540LB58"/>
<feature type="repeat" description="WD" evidence="1">
    <location>
        <begin position="481"/>
        <end position="513"/>
    </location>
</feature>
<dbReference type="Pfam" id="PF08513">
    <property type="entry name" value="LisH"/>
    <property type="match status" value="1"/>
</dbReference>
<comment type="caution">
    <text evidence="3">The sequence shown here is derived from an EMBL/GenBank/DDBJ whole genome shotgun (WGS) entry which is preliminary data.</text>
</comment>
<dbReference type="InterPro" id="IPR006594">
    <property type="entry name" value="LisH"/>
</dbReference>
<evidence type="ECO:0000256" key="2">
    <source>
        <dbReference type="SAM" id="MobiDB-lite"/>
    </source>
</evidence>
<dbReference type="Gene3D" id="2.130.10.10">
    <property type="entry name" value="YVTN repeat-like/Quinoprotein amine dehydrogenase"/>
    <property type="match status" value="1"/>
</dbReference>
<evidence type="ECO:0000313" key="4">
    <source>
        <dbReference type="Proteomes" id="UP000315295"/>
    </source>
</evidence>
<dbReference type="Pfam" id="PF00400">
    <property type="entry name" value="WD40"/>
    <property type="match status" value="2"/>
</dbReference>
<keyword evidence="1" id="KW-0853">WD repeat</keyword>
<dbReference type="PROSITE" id="PS50294">
    <property type="entry name" value="WD_REPEATS_REGION"/>
    <property type="match status" value="1"/>
</dbReference>
<dbReference type="PROSITE" id="PS50896">
    <property type="entry name" value="LISH"/>
    <property type="match status" value="1"/>
</dbReference>
<feature type="region of interest" description="Disordered" evidence="2">
    <location>
        <begin position="314"/>
        <end position="430"/>
    </location>
</feature>
<proteinExistence type="predicted"/>
<feature type="compositionally biased region" description="Polar residues" evidence="2">
    <location>
        <begin position="365"/>
        <end position="379"/>
    </location>
</feature>
<sequence>MSQSQTNWEADKMLDVYIYDYLMKRKLHASAKAFQDEGKVSTDPVAIDAPGGFLFEWWSVFWDIFIARTNEKHSEAAASYIENPATANSMSTKMYEERLKLPPQRDAMDDAAIKQRLGDNMSQLLDPNHASMMKAATAGGQPPGQMLHGTPGGVLGNLQQPHSRSQQLPGSSQDIKSEVMNPRAVAPEGSLIGAHGSNQGNNNLTLKGWPLTGFDRLRSGILQQQNSLMQSPQPYNQLLQQQQLMLAQQNLASPSSNDLDNRRMKMLLNNRNIVLGKDGQLSSVDVPNVGSPAQVGCPVLPRGDADMLMKPTYQLQQQQMQSNNQQQQPYSQHPLSGQHSQNSSQHLQQHEKIMGSGSMAPDGSMPNTLQGNDQASKNQLGRKRKQPVSSSGPANSSGTVNTTGPSPSSPSTPSTHTAGDVMSMPTLPHNGGSSKSLLMFGSDGLATQVRFQPCFGRNLAAAADTFVSILDVETQVCRLKLQGHKSAVHSVCWDPSGDYLASVSDDLVRVWTIGSSCKGEFIHELSCSGNKFYTCVFHPTYPALLVIGCYETLELWNMTENKTMTLHAHDKLVSSLAVSSATGLVASASHDKCVKLWKKYHQMYASTACVHLSGLVQASLSKYVALYSRYSVHVTGDRADDCGQSTVISSRPLAGHGSMRSKSDGVVRSQLHDAPQS</sequence>
<dbReference type="SMART" id="SM00667">
    <property type="entry name" value="LisH"/>
    <property type="match status" value="1"/>
</dbReference>
<dbReference type="PROSITE" id="PS50082">
    <property type="entry name" value="WD_REPEATS_2"/>
    <property type="match status" value="2"/>
</dbReference>
<dbReference type="PANTHER" id="PTHR45093:SF4">
    <property type="entry name" value="LISH DOMAIN-CONTAINING PROTEIN"/>
    <property type="match status" value="1"/>
</dbReference>
<accession>A0A540LB58</accession>